<dbReference type="Proteomes" id="UP000199672">
    <property type="component" value="Unassembled WGS sequence"/>
</dbReference>
<dbReference type="RefSeq" id="WP_091492891.1">
    <property type="nucleotide sequence ID" value="NZ_FOMH01000005.1"/>
</dbReference>
<sequence>MKHLIYFLLFSTAVFSQNYHYAIDEAPVKTPPPVVTPGVNNQKEEIDYFNAYLLPVTQKATIQAALDKYGSVRLEKGDYTGVDIVMKSNQRLYGYSTLSPVSNITIAAGSTNVLLQDLLPNGKTITFQAGAVISNCTLKSIKWATVKATNAQIENNLFINVMSAIQFDCSASGYFRNNKIIKHQVHGTSNQLVMKGNSTTPSYGNVHLHSNFLTPAGDATDINNLQSMTFVGLDSEAWNFSGTGTKPMLYMQNMGNVKITDFGGGNGYSTVQTPTFDITANNLFFFNKLIQGEGTSGAPSVSGKTNVLYFVGEHDTYKRSTSPVTGFDLKAHIRGIGLDKEVTLNGTSQNVAISGSSAISSAIVGTKYTPFSRTTWETLPDPLGPNWASDRSGKTDNTSYIQNLINTKGIAELPEGTFYISSTLKMPVDGTKGIIGAGTGKTVIVGLKDDFPLITLSESATGDNNFVLSHLTLQGGSVGVYAPDEMDLIAFTNLKYVVFRNQNYGIHLYRIFGLDNCFFDSLSFVNCNIGFFQDPNPVYTIKEAGYVDKVVFYNGQFLNCGTAVSMKATRADNLNAWINCKFDGNSLAFDISGHNFPIAANCDFTNHKGPHIIRDAPLSLYSCNFYNNASTDAIIRGQGSFMEGCTLQDNIPVFSSTVHYQMSNYILNSTIRGTVTRTYGMTQGVYVNSNLQSNTAFSKLLVNMKDNVPIILINETPNPYPQLLVTQ</sequence>
<dbReference type="InterPro" id="IPR011050">
    <property type="entry name" value="Pectin_lyase_fold/virulence"/>
</dbReference>
<accession>A0A1I1Q0X5</accession>
<protein>
    <submittedName>
        <fullName evidence="1">Uncharacterized protein</fullName>
    </submittedName>
</protein>
<dbReference type="EMBL" id="FOMH01000005">
    <property type="protein sequence ID" value="SFD15665.1"/>
    <property type="molecule type" value="Genomic_DNA"/>
</dbReference>
<dbReference type="Gene3D" id="2.160.20.10">
    <property type="entry name" value="Single-stranded right-handed beta-helix, Pectin lyase-like"/>
    <property type="match status" value="1"/>
</dbReference>
<proteinExistence type="predicted"/>
<organism evidence="1 2">
    <name type="scientific">Flavobacterium phragmitis</name>
    <dbReference type="NCBI Taxonomy" id="739143"/>
    <lineage>
        <taxon>Bacteria</taxon>
        <taxon>Pseudomonadati</taxon>
        <taxon>Bacteroidota</taxon>
        <taxon>Flavobacteriia</taxon>
        <taxon>Flavobacteriales</taxon>
        <taxon>Flavobacteriaceae</taxon>
        <taxon>Flavobacterium</taxon>
    </lineage>
</organism>
<dbReference type="OrthoDB" id="1286432at2"/>
<name>A0A1I1Q0X5_9FLAO</name>
<reference evidence="2" key="1">
    <citation type="submission" date="2016-10" db="EMBL/GenBank/DDBJ databases">
        <authorList>
            <person name="Varghese N."/>
            <person name="Submissions S."/>
        </authorList>
    </citation>
    <scope>NUCLEOTIDE SEQUENCE [LARGE SCALE GENOMIC DNA]</scope>
    <source>
        <strain evidence="2">CGMCC 1.10370</strain>
    </source>
</reference>
<gene>
    <name evidence="1" type="ORF">SAMN05216297_1058</name>
</gene>
<keyword evidence="2" id="KW-1185">Reference proteome</keyword>
<dbReference type="STRING" id="739143.SAMN05216297_1058"/>
<dbReference type="InterPro" id="IPR012334">
    <property type="entry name" value="Pectin_lyas_fold"/>
</dbReference>
<evidence type="ECO:0000313" key="2">
    <source>
        <dbReference type="Proteomes" id="UP000199672"/>
    </source>
</evidence>
<dbReference type="AlphaFoldDB" id="A0A1I1Q0X5"/>
<dbReference type="SUPFAM" id="SSF51126">
    <property type="entry name" value="Pectin lyase-like"/>
    <property type="match status" value="2"/>
</dbReference>
<evidence type="ECO:0000313" key="1">
    <source>
        <dbReference type="EMBL" id="SFD15665.1"/>
    </source>
</evidence>